<protein>
    <recommendedName>
        <fullName evidence="1">F-box domain-containing protein</fullName>
    </recommendedName>
</protein>
<dbReference type="PANTHER" id="PTHR21503:SF8">
    <property type="entry name" value="F-BOX ASSOCIATED DOMAIN-CONTAINING PROTEIN-RELATED"/>
    <property type="match status" value="1"/>
</dbReference>
<feature type="domain" description="F-box" evidence="1">
    <location>
        <begin position="26"/>
        <end position="73"/>
    </location>
</feature>
<evidence type="ECO:0000259" key="1">
    <source>
        <dbReference type="PROSITE" id="PS50181"/>
    </source>
</evidence>
<dbReference type="InParanoid" id="E3MXU2"/>
<accession>E3MXU2</accession>
<dbReference type="PROSITE" id="PS50181">
    <property type="entry name" value="FBOX"/>
    <property type="match status" value="1"/>
</dbReference>
<organism evidence="3">
    <name type="scientific">Caenorhabditis remanei</name>
    <name type="common">Caenorhabditis vulgaris</name>
    <dbReference type="NCBI Taxonomy" id="31234"/>
    <lineage>
        <taxon>Eukaryota</taxon>
        <taxon>Metazoa</taxon>
        <taxon>Ecdysozoa</taxon>
        <taxon>Nematoda</taxon>
        <taxon>Chromadorea</taxon>
        <taxon>Rhabditida</taxon>
        <taxon>Rhabditina</taxon>
        <taxon>Rhabditomorpha</taxon>
        <taxon>Rhabditoidea</taxon>
        <taxon>Rhabditidae</taxon>
        <taxon>Peloderinae</taxon>
        <taxon>Caenorhabditis</taxon>
    </lineage>
</organism>
<dbReference type="HOGENOM" id="CLU_028840_4_0_1"/>
<name>E3MXU2_CAERE</name>
<reference evidence="2" key="1">
    <citation type="submission" date="2007-07" db="EMBL/GenBank/DDBJ databases">
        <title>PCAP assembly of the Caenorhabditis remanei genome.</title>
        <authorList>
            <consortium name="The Caenorhabditis remanei Sequencing Consortium"/>
            <person name="Wilson R.K."/>
        </authorList>
    </citation>
    <scope>NUCLEOTIDE SEQUENCE [LARGE SCALE GENOMIC DNA]</scope>
    <source>
        <strain evidence="2">PB4641</strain>
    </source>
</reference>
<dbReference type="RefSeq" id="XP_003099030.2">
    <property type="nucleotide sequence ID" value="XM_003098982.2"/>
</dbReference>
<dbReference type="InterPro" id="IPR001810">
    <property type="entry name" value="F-box_dom"/>
</dbReference>
<dbReference type="Proteomes" id="UP000008281">
    <property type="component" value="Unassembled WGS sequence"/>
</dbReference>
<dbReference type="OrthoDB" id="5882135at2759"/>
<dbReference type="AlphaFoldDB" id="E3MXU2"/>
<evidence type="ECO:0000313" key="2">
    <source>
        <dbReference type="EMBL" id="EFP11786.1"/>
    </source>
</evidence>
<dbReference type="KEGG" id="crq:GCK72_015724"/>
<sequence length="356" mass="41133">MSSWNQPLSIYPNGLLESFSRDAVYTVPLLRTPHVVIREVLKLFHFKDLVLFSLCSKRTHRLVKLHNNRYNGNELHVNCDTVPEVGWCRTGDRSAYALLGVSNMAEAISEKKEEIVEIRGHRVPIGYDHLLKIWVTYWDDPILGMKTVVEFLSDALKCPPVRIIFERKSMWAIDWANSIGVTTVFSDSNESFSEGEYAYILQNCAAPTLDLLTNPVDVHLYRYTGHFLERDTIRIGNGMWMTLDNLLSLNCAEINLEFTRLLTYDDLNEFLKQWLAGKFPRLEGFAIGMTPFDYSEEDLLKGIENPMTKRVEWKEWKRKTFNFSSMGTDIKMDDGRTLTVCYSFKNIGVCMAVWPQ</sequence>
<dbReference type="Pfam" id="PF07735">
    <property type="entry name" value="FBA_2"/>
    <property type="match status" value="1"/>
</dbReference>
<evidence type="ECO:0000313" key="3">
    <source>
        <dbReference type="Proteomes" id="UP000008281"/>
    </source>
</evidence>
<proteinExistence type="predicted"/>
<dbReference type="CTD" id="9817210"/>
<dbReference type="Pfam" id="PF00646">
    <property type="entry name" value="F-box"/>
    <property type="match status" value="1"/>
</dbReference>
<dbReference type="eggNOG" id="ENOG502TJYT">
    <property type="taxonomic scope" value="Eukaryota"/>
</dbReference>
<keyword evidence="3" id="KW-1185">Reference proteome</keyword>
<gene>
    <name evidence="2" type="ORF">CRE_26747</name>
</gene>
<dbReference type="PANTHER" id="PTHR21503">
    <property type="entry name" value="F-BOX-CONTAINING HYPOTHETICAL PROTEIN C.ELEGANS"/>
    <property type="match status" value="1"/>
</dbReference>
<dbReference type="InterPro" id="IPR012885">
    <property type="entry name" value="F-box_Sdz-33"/>
</dbReference>
<dbReference type="GeneID" id="9817210"/>
<dbReference type="EMBL" id="DS268493">
    <property type="protein sequence ID" value="EFP11786.1"/>
    <property type="molecule type" value="Genomic_DNA"/>
</dbReference>